<proteinExistence type="predicted"/>
<accession>A0A3S1ANB6</accession>
<keyword evidence="1" id="KW-0812">Transmembrane</keyword>
<evidence type="ECO:0000256" key="1">
    <source>
        <dbReference type="SAM" id="Phobius"/>
    </source>
</evidence>
<keyword evidence="1" id="KW-0472">Membrane</keyword>
<dbReference type="EMBL" id="RSCL01000009">
    <property type="protein sequence ID" value="RUT05031.1"/>
    <property type="molecule type" value="Genomic_DNA"/>
</dbReference>
<dbReference type="AlphaFoldDB" id="A0A3S1ANB6"/>
<dbReference type="Pfam" id="PF06979">
    <property type="entry name" value="TMEM70"/>
    <property type="match status" value="1"/>
</dbReference>
<sequence length="151" mass="16672">MLLSLVALVGTTTAGVYLFKNFGLTKSDGGVLRPLPQRIALGTAISSLGIAFAGGMWLYGKLYVASIDFDERAEKVYLNTVEFFGTKQRVIKFSDILGGNEHEGKFDLTDFNPSSISVNAPWKSVHLKGWKFPLIIDIQGEILNKELFEKL</sequence>
<reference evidence="2" key="1">
    <citation type="submission" date="2018-12" db="EMBL/GenBank/DDBJ databases">
        <authorList>
            <person name="Will S."/>
            <person name="Neumann-Schaal M."/>
            <person name="Henke P."/>
        </authorList>
    </citation>
    <scope>NUCLEOTIDE SEQUENCE</scope>
    <source>
        <strain evidence="2">PCC 7102</strain>
    </source>
</reference>
<organism evidence="2 3">
    <name type="scientific">Dulcicalothrix desertica PCC 7102</name>
    <dbReference type="NCBI Taxonomy" id="232991"/>
    <lineage>
        <taxon>Bacteria</taxon>
        <taxon>Bacillati</taxon>
        <taxon>Cyanobacteriota</taxon>
        <taxon>Cyanophyceae</taxon>
        <taxon>Nostocales</taxon>
        <taxon>Calotrichaceae</taxon>
        <taxon>Dulcicalothrix</taxon>
    </lineage>
</organism>
<feature type="transmembrane region" description="Helical" evidence="1">
    <location>
        <begin position="38"/>
        <end position="59"/>
    </location>
</feature>
<dbReference type="InterPro" id="IPR045325">
    <property type="entry name" value="TMEM70/TMEM186/TMEM223"/>
</dbReference>
<protein>
    <submittedName>
        <fullName evidence="2">Uncharacterized protein</fullName>
    </submittedName>
</protein>
<evidence type="ECO:0000313" key="3">
    <source>
        <dbReference type="Proteomes" id="UP000271624"/>
    </source>
</evidence>
<comment type="caution">
    <text evidence="2">The sequence shown here is derived from an EMBL/GenBank/DDBJ whole genome shotgun (WGS) entry which is preliminary data.</text>
</comment>
<keyword evidence="3" id="KW-1185">Reference proteome</keyword>
<keyword evidence="1" id="KW-1133">Transmembrane helix</keyword>
<gene>
    <name evidence="2" type="ORF">DSM106972_038520</name>
</gene>
<dbReference type="Proteomes" id="UP000271624">
    <property type="component" value="Unassembled WGS sequence"/>
</dbReference>
<evidence type="ECO:0000313" key="2">
    <source>
        <dbReference type="EMBL" id="RUT05031.1"/>
    </source>
</evidence>
<name>A0A3S1ANB6_9CYAN</name>
<reference evidence="2" key="2">
    <citation type="journal article" date="2019" name="Genome Biol. Evol.">
        <title>Day and night: Metabolic profiles and evolutionary relationships of six axenic non-marine cyanobacteria.</title>
        <authorList>
            <person name="Will S.E."/>
            <person name="Henke P."/>
            <person name="Boedeker C."/>
            <person name="Huang S."/>
            <person name="Brinkmann H."/>
            <person name="Rohde M."/>
            <person name="Jarek M."/>
            <person name="Friedl T."/>
            <person name="Seufert S."/>
            <person name="Schumacher M."/>
            <person name="Overmann J."/>
            <person name="Neumann-Schaal M."/>
            <person name="Petersen J."/>
        </authorList>
    </citation>
    <scope>NUCLEOTIDE SEQUENCE [LARGE SCALE GENOMIC DNA]</scope>
    <source>
        <strain evidence="2">PCC 7102</strain>
    </source>
</reference>